<feature type="compositionally biased region" description="Polar residues" evidence="1">
    <location>
        <begin position="110"/>
        <end position="131"/>
    </location>
</feature>
<dbReference type="Proteomes" id="UP000019471">
    <property type="component" value="Unassembled WGS sequence"/>
</dbReference>
<evidence type="ECO:0008006" key="4">
    <source>
        <dbReference type="Google" id="ProtNLM"/>
    </source>
</evidence>
<feature type="region of interest" description="Disordered" evidence="1">
    <location>
        <begin position="1"/>
        <end position="44"/>
    </location>
</feature>
<reference evidence="2 3" key="1">
    <citation type="submission" date="2013-03" db="EMBL/GenBank/DDBJ databases">
        <title>The Genome Sequence of Cladophialophora psammophila CBS 110553.</title>
        <authorList>
            <consortium name="The Broad Institute Genomics Platform"/>
            <person name="Cuomo C."/>
            <person name="de Hoog S."/>
            <person name="Gorbushina A."/>
            <person name="Walker B."/>
            <person name="Young S.K."/>
            <person name="Zeng Q."/>
            <person name="Gargeya S."/>
            <person name="Fitzgerald M."/>
            <person name="Haas B."/>
            <person name="Abouelleil A."/>
            <person name="Allen A.W."/>
            <person name="Alvarado L."/>
            <person name="Arachchi H.M."/>
            <person name="Berlin A.M."/>
            <person name="Chapman S.B."/>
            <person name="Gainer-Dewar J."/>
            <person name="Goldberg J."/>
            <person name="Griggs A."/>
            <person name="Gujja S."/>
            <person name="Hansen M."/>
            <person name="Howarth C."/>
            <person name="Imamovic A."/>
            <person name="Ireland A."/>
            <person name="Larimer J."/>
            <person name="McCowan C."/>
            <person name="Murphy C."/>
            <person name="Pearson M."/>
            <person name="Poon T.W."/>
            <person name="Priest M."/>
            <person name="Roberts A."/>
            <person name="Saif S."/>
            <person name="Shea T."/>
            <person name="Sisk P."/>
            <person name="Sykes S."/>
            <person name="Wortman J."/>
            <person name="Nusbaum C."/>
            <person name="Birren B."/>
        </authorList>
    </citation>
    <scope>NUCLEOTIDE SEQUENCE [LARGE SCALE GENOMIC DNA]</scope>
    <source>
        <strain evidence="2 3">CBS 110553</strain>
    </source>
</reference>
<dbReference type="Pfam" id="PF11905">
    <property type="entry name" value="DUF3425"/>
    <property type="match status" value="1"/>
</dbReference>
<evidence type="ECO:0000313" key="3">
    <source>
        <dbReference type="Proteomes" id="UP000019471"/>
    </source>
</evidence>
<sequence>MTDWPPTRPWASGRILTPAQRERKRAANRVSHRTKRSQAEARTASLESQIELLKAEIELLRRRETAPGCPCSRQNNADANFLAFDPIPPSYLPTLDPWPSLNIAGDDSGGLQSQNAHDSYGATGSSEPPQSLATSCQEIFNHIVSQARRLSKFQVSTDDALNQDVLVRALVNGWSDVSMRYGGTSVFCPLWNLVRYLDRRVFCMSGFLTRLCALRMIHAMLLCFVGASSFKDLPAWYKPRPSQHTIRHALAVDVLPWPGVRERAVYSQGLTQDNKFWTGMVHHFRFHWPYSPSDAVDFDANAGHFALSGLFLNQVHNIHMWKMDLSFFNFFPDLYDDIMPSLYDIERPISCILPAAATNPIFGFTPQIPVGSANIDVDHIPALPLPESSGEVGSELEERHSPLVACAPLSLPQ</sequence>
<keyword evidence="3" id="KW-1185">Reference proteome</keyword>
<dbReference type="HOGENOM" id="CLU_585311_0_0_1"/>
<dbReference type="RefSeq" id="XP_007752199.1">
    <property type="nucleotide sequence ID" value="XM_007754009.1"/>
</dbReference>
<dbReference type="InterPro" id="IPR021833">
    <property type="entry name" value="DUF3425"/>
</dbReference>
<evidence type="ECO:0000256" key="1">
    <source>
        <dbReference type="SAM" id="MobiDB-lite"/>
    </source>
</evidence>
<dbReference type="PANTHER" id="PTHR37012:SF7">
    <property type="entry name" value="B-ZIP TRANSCRIPTION FACTOR (EUROFUNG)-RELATED"/>
    <property type="match status" value="1"/>
</dbReference>
<dbReference type="EMBL" id="AMGX01000057">
    <property type="protein sequence ID" value="EXJ53322.1"/>
    <property type="molecule type" value="Genomic_DNA"/>
</dbReference>
<dbReference type="GeneID" id="19198126"/>
<accession>W9VCI7</accession>
<dbReference type="PANTHER" id="PTHR37012">
    <property type="entry name" value="B-ZIP TRANSCRIPTION FACTOR (EUROFUNG)-RELATED"/>
    <property type="match status" value="1"/>
</dbReference>
<organism evidence="2 3">
    <name type="scientific">Cladophialophora psammophila CBS 110553</name>
    <dbReference type="NCBI Taxonomy" id="1182543"/>
    <lineage>
        <taxon>Eukaryota</taxon>
        <taxon>Fungi</taxon>
        <taxon>Dikarya</taxon>
        <taxon>Ascomycota</taxon>
        <taxon>Pezizomycotina</taxon>
        <taxon>Eurotiomycetes</taxon>
        <taxon>Chaetothyriomycetidae</taxon>
        <taxon>Chaetothyriales</taxon>
        <taxon>Herpotrichiellaceae</taxon>
        <taxon>Cladophialophora</taxon>
    </lineage>
</organism>
<evidence type="ECO:0000313" key="2">
    <source>
        <dbReference type="EMBL" id="EXJ53322.1"/>
    </source>
</evidence>
<feature type="compositionally biased region" description="Basic residues" evidence="1">
    <location>
        <begin position="22"/>
        <end position="36"/>
    </location>
</feature>
<protein>
    <recommendedName>
        <fullName evidence="4">BZIP domain-containing protein</fullName>
    </recommendedName>
</protein>
<comment type="caution">
    <text evidence="2">The sequence shown here is derived from an EMBL/GenBank/DDBJ whole genome shotgun (WGS) entry which is preliminary data.</text>
</comment>
<proteinExistence type="predicted"/>
<name>W9VCI7_9EURO</name>
<dbReference type="eggNOG" id="ENOG502SQ35">
    <property type="taxonomic scope" value="Eukaryota"/>
</dbReference>
<dbReference type="OrthoDB" id="5086080at2759"/>
<dbReference type="AlphaFoldDB" id="W9VCI7"/>
<feature type="region of interest" description="Disordered" evidence="1">
    <location>
        <begin position="103"/>
        <end position="131"/>
    </location>
</feature>
<gene>
    <name evidence="2" type="ORF">A1O5_13444</name>
</gene>